<accession>F2NKE4</accession>
<dbReference type="STRING" id="869210.Marky_1658"/>
<organism evidence="1 2">
    <name type="scientific">Marinithermus hydrothermalis (strain DSM 14884 / JCM 11576 / T1)</name>
    <dbReference type="NCBI Taxonomy" id="869210"/>
    <lineage>
        <taxon>Bacteria</taxon>
        <taxon>Thermotogati</taxon>
        <taxon>Deinococcota</taxon>
        <taxon>Deinococci</taxon>
        <taxon>Thermales</taxon>
        <taxon>Thermaceae</taxon>
        <taxon>Marinithermus</taxon>
    </lineage>
</organism>
<dbReference type="eggNOG" id="ENOG502ZMVQ">
    <property type="taxonomic scope" value="Bacteria"/>
</dbReference>
<dbReference type="AlphaFoldDB" id="F2NKE4"/>
<reference evidence="1 2" key="1">
    <citation type="journal article" date="2012" name="Stand. Genomic Sci.">
        <title>Complete genome sequence of the aerobic, heterotroph Marinithermus hydrothermalis type strain (T1(T)) from a deep-sea hydrothermal vent chimney.</title>
        <authorList>
            <person name="Copeland A."/>
            <person name="Gu W."/>
            <person name="Yasawong M."/>
            <person name="Lapidus A."/>
            <person name="Lucas S."/>
            <person name="Deshpande S."/>
            <person name="Pagani I."/>
            <person name="Tapia R."/>
            <person name="Cheng J.F."/>
            <person name="Goodwin L.A."/>
            <person name="Pitluck S."/>
            <person name="Liolios K."/>
            <person name="Ivanova N."/>
            <person name="Mavromatis K."/>
            <person name="Mikhailova N."/>
            <person name="Pati A."/>
            <person name="Chen A."/>
            <person name="Palaniappan K."/>
            <person name="Land M."/>
            <person name="Pan C."/>
            <person name="Brambilla E.M."/>
            <person name="Rohde M."/>
            <person name="Tindall B.J."/>
            <person name="Sikorski J."/>
            <person name="Goker M."/>
            <person name="Detter J.C."/>
            <person name="Bristow J."/>
            <person name="Eisen J.A."/>
            <person name="Markowitz V."/>
            <person name="Hugenholtz P."/>
            <person name="Kyrpides N.C."/>
            <person name="Klenk H.P."/>
            <person name="Woyke T."/>
        </authorList>
    </citation>
    <scope>NUCLEOTIDE SEQUENCE [LARGE SCALE GENOMIC DNA]</scope>
    <source>
        <strain evidence="2">DSM 14884 / JCM 11576 / T1</strain>
    </source>
</reference>
<dbReference type="KEGG" id="mhd:Marky_1658"/>
<dbReference type="Proteomes" id="UP000007030">
    <property type="component" value="Chromosome"/>
</dbReference>
<keyword evidence="2" id="KW-1185">Reference proteome</keyword>
<dbReference type="RefSeq" id="WP_013704440.1">
    <property type="nucleotide sequence ID" value="NC_015387.1"/>
</dbReference>
<protein>
    <submittedName>
        <fullName evidence="1">Uncharacterized protein</fullName>
    </submittedName>
</protein>
<evidence type="ECO:0000313" key="2">
    <source>
        <dbReference type="Proteomes" id="UP000007030"/>
    </source>
</evidence>
<sequence>MRKRTRILLGLLGLALLAAFAVPYGLELVRSAQRPATPARDFVGVGQVTHLQRLWPTSRCRITLELVQWSSLGSGFTLADLPQAGERYVMYADAPACGCLTPETSLNQAFRAVQSSEGRWYLELYRPAAACQEVTSHE</sequence>
<dbReference type="HOGENOM" id="CLU_1852791_0_0_0"/>
<gene>
    <name evidence="1" type="ordered locus">Marky_1658</name>
</gene>
<dbReference type="EMBL" id="CP002630">
    <property type="protein sequence ID" value="AEB12393.1"/>
    <property type="molecule type" value="Genomic_DNA"/>
</dbReference>
<proteinExistence type="predicted"/>
<evidence type="ECO:0000313" key="1">
    <source>
        <dbReference type="EMBL" id="AEB12393.1"/>
    </source>
</evidence>
<name>F2NKE4_MARHT</name>
<dbReference type="OrthoDB" id="26269at2"/>